<dbReference type="SUPFAM" id="SSF75169">
    <property type="entry name" value="DsrEFH-like"/>
    <property type="match status" value="1"/>
</dbReference>
<evidence type="ECO:0000313" key="3">
    <source>
        <dbReference type="Proteomes" id="UP001369247"/>
    </source>
</evidence>
<sequence>MGSVGFIVTKSPYELSFRTFIDLVRIWEKEDLHVYLISNGAYAAMKKNSYSHTIRKISRTGSVFARKEDLMARGIIQDMLIDGVGVIEGFDRIVVDVMENLEMVFTI</sequence>
<dbReference type="InterPro" id="IPR027396">
    <property type="entry name" value="DsrEFH-like"/>
</dbReference>
<evidence type="ECO:0000313" key="2">
    <source>
        <dbReference type="EMBL" id="UXH31655.1"/>
    </source>
</evidence>
<evidence type="ECO:0000313" key="1">
    <source>
        <dbReference type="EMBL" id="MEJ8541993.1"/>
    </source>
</evidence>
<dbReference type="Gene3D" id="3.40.1260.10">
    <property type="entry name" value="DsrEFH-like"/>
    <property type="match status" value="1"/>
</dbReference>
<gene>
    <name evidence="2" type="primary">tusB</name>
    <name evidence="2" type="ORF">N5910_09010</name>
    <name evidence="1" type="ORF">U2150_00555</name>
</gene>
<dbReference type="GO" id="GO:0002143">
    <property type="term" value="P:tRNA wobble position uridine thiolation"/>
    <property type="evidence" value="ECO:0007669"/>
    <property type="project" value="InterPro"/>
</dbReference>
<protein>
    <submittedName>
        <fullName evidence="2">Sulfurtransferase complex subunit TusB</fullName>
    </submittedName>
</protein>
<accession>A0A9E7ULP0</accession>
<dbReference type="AlphaFoldDB" id="A0A9E7ULP0"/>
<reference evidence="2" key="1">
    <citation type="submission" date="2022-09" db="EMBL/GenBank/DDBJ databases">
        <title>Characterization of three MwoI isoschizomers from sequenced genome and metagenomes.</title>
        <authorList>
            <person name="Fomenkov A."/>
            <person name="Xu S.Y."/>
            <person name="Roberts R.J."/>
        </authorList>
    </citation>
    <scope>NUCLEOTIDE SEQUENCE</scope>
    <source>
        <strain evidence="2">DSM 2970</strain>
    </source>
</reference>
<keyword evidence="3" id="KW-1185">Reference proteome</keyword>
<dbReference type="Proteomes" id="UP001369247">
    <property type="component" value="Unassembled WGS sequence"/>
</dbReference>
<dbReference type="Proteomes" id="UP001065373">
    <property type="component" value="Chromosome"/>
</dbReference>
<dbReference type="GeneID" id="75107388"/>
<proteinExistence type="predicted"/>
<dbReference type="EMBL" id="CP104550">
    <property type="protein sequence ID" value="UXH31655.1"/>
    <property type="molecule type" value="Genomic_DNA"/>
</dbReference>
<reference evidence="1 3" key="2">
    <citation type="submission" date="2023-12" db="EMBL/GenBank/DDBJ databases">
        <title>Phenotypic and Genomic Characterization of Methanothermobacter wolfeii Strain BSEL, a CO2-Capturing Archaeon with Minimal Nutrient Requirements.</title>
        <authorList>
            <person name="Ale Enriquez F."/>
            <person name="Ahring B.K."/>
        </authorList>
    </citation>
    <scope>NUCLEOTIDE SEQUENCE [LARGE SCALE GENOMIC DNA]</scope>
    <source>
        <strain evidence="1 3">BSEL-1</strain>
    </source>
</reference>
<dbReference type="GO" id="GO:0005737">
    <property type="term" value="C:cytoplasm"/>
    <property type="evidence" value="ECO:0007669"/>
    <property type="project" value="InterPro"/>
</dbReference>
<dbReference type="EMBL" id="JAXUHJ010000003">
    <property type="protein sequence ID" value="MEJ8541993.1"/>
    <property type="molecule type" value="Genomic_DNA"/>
</dbReference>
<dbReference type="NCBIfam" id="TIGR03011">
    <property type="entry name" value="sulf_tusB_dsrH"/>
    <property type="match status" value="1"/>
</dbReference>
<name>A0A9E7ULP0_METWO</name>
<dbReference type="Pfam" id="PF04077">
    <property type="entry name" value="DsrH"/>
    <property type="match status" value="1"/>
</dbReference>
<dbReference type="KEGG" id="mwo:MWSIV6_1744"/>
<organism evidence="2">
    <name type="scientific">Methanothermobacter wolfeii</name>
    <name type="common">Methanobacterium wolfei</name>
    <dbReference type="NCBI Taxonomy" id="145261"/>
    <lineage>
        <taxon>Archaea</taxon>
        <taxon>Methanobacteriati</taxon>
        <taxon>Methanobacteriota</taxon>
        <taxon>Methanomada group</taxon>
        <taxon>Methanobacteria</taxon>
        <taxon>Methanobacteriales</taxon>
        <taxon>Methanobacteriaceae</taxon>
        <taxon>Methanothermobacter</taxon>
    </lineage>
</organism>
<dbReference type="RefSeq" id="WP_074359586.1">
    <property type="nucleotide sequence ID" value="NZ_CP104550.1"/>
</dbReference>
<dbReference type="InterPro" id="IPR007215">
    <property type="entry name" value="Sulphur_relay_TusB/DsrH"/>
</dbReference>